<organism evidence="6 7">
    <name type="scientific">Candolleomyces aberdarensis</name>
    <dbReference type="NCBI Taxonomy" id="2316362"/>
    <lineage>
        <taxon>Eukaryota</taxon>
        <taxon>Fungi</taxon>
        <taxon>Dikarya</taxon>
        <taxon>Basidiomycota</taxon>
        <taxon>Agaricomycotina</taxon>
        <taxon>Agaricomycetes</taxon>
        <taxon>Agaricomycetidae</taxon>
        <taxon>Agaricales</taxon>
        <taxon>Agaricineae</taxon>
        <taxon>Psathyrellaceae</taxon>
        <taxon>Candolleomyces</taxon>
    </lineage>
</organism>
<evidence type="ECO:0000256" key="4">
    <source>
        <dbReference type="PROSITE-ProRule" id="PRU00134"/>
    </source>
</evidence>
<dbReference type="Gene3D" id="6.10.140.2220">
    <property type="match status" value="1"/>
</dbReference>
<evidence type="ECO:0000313" key="7">
    <source>
        <dbReference type="Proteomes" id="UP000290288"/>
    </source>
</evidence>
<keyword evidence="2 4" id="KW-0863">Zinc-finger</keyword>
<keyword evidence="7" id="KW-1185">Reference proteome</keyword>
<dbReference type="InterPro" id="IPR002893">
    <property type="entry name" value="Znf_MYND"/>
</dbReference>
<keyword evidence="3" id="KW-0862">Zinc</keyword>
<feature type="domain" description="MYND-type" evidence="5">
    <location>
        <begin position="376"/>
        <end position="421"/>
    </location>
</feature>
<dbReference type="SUPFAM" id="SSF144232">
    <property type="entry name" value="HIT/MYND zinc finger-like"/>
    <property type="match status" value="1"/>
</dbReference>
<protein>
    <recommendedName>
        <fullName evidence="5">MYND-type domain-containing protein</fullName>
    </recommendedName>
</protein>
<dbReference type="Pfam" id="PF01753">
    <property type="entry name" value="zf-MYND"/>
    <property type="match status" value="1"/>
</dbReference>
<name>A0A4Q2DC66_9AGAR</name>
<dbReference type="EMBL" id="SDEE01000443">
    <property type="protein sequence ID" value="RXW16386.1"/>
    <property type="molecule type" value="Genomic_DNA"/>
</dbReference>
<dbReference type="Proteomes" id="UP000290288">
    <property type="component" value="Unassembled WGS sequence"/>
</dbReference>
<keyword evidence="1" id="KW-0479">Metal-binding</keyword>
<comment type="caution">
    <text evidence="6">The sequence shown here is derived from an EMBL/GenBank/DDBJ whole genome shotgun (WGS) entry which is preliminary data.</text>
</comment>
<dbReference type="OrthoDB" id="3012144at2759"/>
<evidence type="ECO:0000313" key="6">
    <source>
        <dbReference type="EMBL" id="RXW16386.1"/>
    </source>
</evidence>
<sequence length="658" mass="75213">MLVYINAQPVPEVYDISHMPPHEFRKLLDTVDAYMFALVAAIDKFCTPGVDASSALSNHFLKYHPRLFEWCLFFSANIMRMTFGVSPLDATIHKVSRVVSRLLSLGSSQLRLAVSSSEDAAETMINLWNVGDDVSHSRDAIIDISFAFNNFLSAENGTATTFKVIERLPLHVVKLMVQTLESRYREIQFGQMTPPEVPEAWEASQHFLRVLQRQPRFYEGLNRYFDWKCILSTAMAAVFGDTRSVSLRSDTSEEPVTSLLALIQAVLFSGNSVIGRLVSLFDEFTLNSGRQTRNETLDEKRQKSAPCNLIDYVTFLFKRPSKSEAFVAYFRWTLTLLDSHAIYPPVTKAIAEEERWSVYRQFYEDPQNFNMTVTFCDNLNHGETLIPHDYLSRACSGCRYAVYCSPICQKQDWEARHRDECMDAGAIHAGSRRDHRWLSPFLRHQILAYIMHFVNHDLSLGLLDSHSASLLNSKTDRLTSTSRRGDLAGVKNPKLKGYMDEGLLWLDNSKIPGQLEAFRLERFGRYNLDQLVIHIKLDSKCLGVAVALEDTLSFWDKMMRQENGDVDSWMKRRLAAIFFKQSELNKHQAALNSTTKFVLLNVEASLGNEIWHLVVLSQARTRTMDGSNEWMKKGDMDFKIVNVFYFPTRSKTGLLAGM</sequence>
<dbReference type="PROSITE" id="PS50865">
    <property type="entry name" value="ZF_MYND_2"/>
    <property type="match status" value="1"/>
</dbReference>
<evidence type="ECO:0000256" key="3">
    <source>
        <dbReference type="ARBA" id="ARBA00022833"/>
    </source>
</evidence>
<reference evidence="6 7" key="1">
    <citation type="submission" date="2019-01" db="EMBL/GenBank/DDBJ databases">
        <title>Draft genome sequence of Psathyrella aberdarensis IHI B618.</title>
        <authorList>
            <person name="Buettner E."/>
            <person name="Kellner H."/>
        </authorList>
    </citation>
    <scope>NUCLEOTIDE SEQUENCE [LARGE SCALE GENOMIC DNA]</scope>
    <source>
        <strain evidence="6 7">IHI B618</strain>
    </source>
</reference>
<accession>A0A4Q2DC66</accession>
<evidence type="ECO:0000259" key="5">
    <source>
        <dbReference type="PROSITE" id="PS50865"/>
    </source>
</evidence>
<evidence type="ECO:0000256" key="2">
    <source>
        <dbReference type="ARBA" id="ARBA00022771"/>
    </source>
</evidence>
<evidence type="ECO:0000256" key="1">
    <source>
        <dbReference type="ARBA" id="ARBA00022723"/>
    </source>
</evidence>
<proteinExistence type="predicted"/>
<dbReference type="AlphaFoldDB" id="A0A4Q2DC66"/>
<dbReference type="GO" id="GO:0008270">
    <property type="term" value="F:zinc ion binding"/>
    <property type="evidence" value="ECO:0007669"/>
    <property type="project" value="UniProtKB-KW"/>
</dbReference>
<gene>
    <name evidence="6" type="ORF">EST38_g9467</name>
</gene>